<evidence type="ECO:0000259" key="2">
    <source>
        <dbReference type="PROSITE" id="PS00028"/>
    </source>
</evidence>
<feature type="compositionally biased region" description="Basic and acidic residues" evidence="1">
    <location>
        <begin position="348"/>
        <end position="363"/>
    </location>
</feature>
<dbReference type="Gene3D" id="3.30.160.60">
    <property type="entry name" value="Classic Zinc Finger"/>
    <property type="match status" value="1"/>
</dbReference>
<reference evidence="3 4" key="1">
    <citation type="submission" date="2020-06" db="EMBL/GenBank/DDBJ databases">
        <authorList>
            <person name="Li R."/>
            <person name="Bekaert M."/>
        </authorList>
    </citation>
    <scope>NUCLEOTIDE SEQUENCE [LARGE SCALE GENOMIC DNA]</scope>
    <source>
        <strain evidence="4">wild</strain>
    </source>
</reference>
<feature type="compositionally biased region" description="Acidic residues" evidence="1">
    <location>
        <begin position="370"/>
        <end position="379"/>
    </location>
</feature>
<dbReference type="PROSITE" id="PS00028">
    <property type="entry name" value="ZINC_FINGER_C2H2_1"/>
    <property type="match status" value="1"/>
</dbReference>
<sequence>MSSVVSTKCWLCPETYEKKKDLKSHAISEHSVCRVVCPWCVDSERTFGRMSELTKHSKRKHNNLTLDLLEGDFFTEPNGFWLAKRPEDYIRIIKPSEWTSTIAIRTRAALLGWVEANKKEGADKHKKTWEEGWKKALGHSVSSEQPTSSRKRKNSPSRPLVDLPELTVARIDLSSSGNMGFLRMKESSAEIWFKVEMVHWVMEDSRAKDNLVRRMGIAKTDQEPPQSFGSELKLSESKHTLNQVTKALGIGERHVRKLFRGKVTFEAKSRKKAEETTKEETGKSDIGEEPEYEIMDSLGEVDDIESNLEEKEQPEKPKTTTTNQEHSEKTADVPTAETENSNNPKPVPIKDHPLKKPDNEEPAKYLPMLSEDEEEEEATSETSDKRIIMVSPKEVFEIETDEEENTKISLSERAETLLKAGGMPLFPPGRRQWTGERLQVSIKPTPMFWPPRDWRKLTADQKLTAWRFVAMTLAREHGADTVKEERDVLDKYAMLALPGTAVASQPGEDIIIKARLSNYNLLKEICLGKLAGNEAQELVTMLEAATQSKPPNDLVKLLDNVPLRLSEDA</sequence>
<dbReference type="AlphaFoldDB" id="A0A6J8ETK4"/>
<feature type="domain" description="C2H2-type" evidence="2">
    <location>
        <begin position="9"/>
        <end position="30"/>
    </location>
</feature>
<dbReference type="Proteomes" id="UP000507470">
    <property type="component" value="Unassembled WGS sequence"/>
</dbReference>
<feature type="region of interest" description="Disordered" evidence="1">
    <location>
        <begin position="267"/>
        <end position="291"/>
    </location>
</feature>
<feature type="compositionally biased region" description="Basic and acidic residues" evidence="1">
    <location>
        <begin position="267"/>
        <end position="286"/>
    </location>
</feature>
<protein>
    <recommendedName>
        <fullName evidence="2">C2H2-type domain-containing protein</fullName>
    </recommendedName>
</protein>
<dbReference type="OrthoDB" id="6100293at2759"/>
<feature type="region of interest" description="Disordered" evidence="1">
    <location>
        <begin position="134"/>
        <end position="160"/>
    </location>
</feature>
<dbReference type="EMBL" id="CACVKT020009701">
    <property type="protein sequence ID" value="CAC5422835.1"/>
    <property type="molecule type" value="Genomic_DNA"/>
</dbReference>
<evidence type="ECO:0000313" key="3">
    <source>
        <dbReference type="EMBL" id="CAC5422835.1"/>
    </source>
</evidence>
<evidence type="ECO:0000313" key="4">
    <source>
        <dbReference type="Proteomes" id="UP000507470"/>
    </source>
</evidence>
<dbReference type="SMART" id="SM00355">
    <property type="entry name" value="ZnF_C2H2"/>
    <property type="match status" value="2"/>
</dbReference>
<name>A0A6J8ETK4_MYTCO</name>
<keyword evidence="4" id="KW-1185">Reference proteome</keyword>
<dbReference type="InterPro" id="IPR013087">
    <property type="entry name" value="Znf_C2H2_type"/>
</dbReference>
<feature type="compositionally biased region" description="Basic and acidic residues" evidence="1">
    <location>
        <begin position="308"/>
        <end position="318"/>
    </location>
</feature>
<feature type="region of interest" description="Disordered" evidence="1">
    <location>
        <begin position="307"/>
        <end position="384"/>
    </location>
</feature>
<evidence type="ECO:0000256" key="1">
    <source>
        <dbReference type="SAM" id="MobiDB-lite"/>
    </source>
</evidence>
<proteinExistence type="predicted"/>
<accession>A0A6J8ETK4</accession>
<gene>
    <name evidence="3" type="ORF">MCOR_54856</name>
</gene>
<organism evidence="3 4">
    <name type="scientific">Mytilus coruscus</name>
    <name type="common">Sea mussel</name>
    <dbReference type="NCBI Taxonomy" id="42192"/>
    <lineage>
        <taxon>Eukaryota</taxon>
        <taxon>Metazoa</taxon>
        <taxon>Spiralia</taxon>
        <taxon>Lophotrochozoa</taxon>
        <taxon>Mollusca</taxon>
        <taxon>Bivalvia</taxon>
        <taxon>Autobranchia</taxon>
        <taxon>Pteriomorphia</taxon>
        <taxon>Mytilida</taxon>
        <taxon>Mytiloidea</taxon>
        <taxon>Mytilidae</taxon>
        <taxon>Mytilinae</taxon>
        <taxon>Mytilus</taxon>
    </lineage>
</organism>